<evidence type="ECO:0000256" key="2">
    <source>
        <dbReference type="ARBA" id="ARBA00022617"/>
    </source>
</evidence>
<keyword evidence="1" id="KW-0813">Transport</keyword>
<gene>
    <name evidence="9" type="primary">fccA</name>
    <name evidence="9" type="ORF">Tfont_01859</name>
</gene>
<evidence type="ECO:0000256" key="3">
    <source>
        <dbReference type="ARBA" id="ARBA00022723"/>
    </source>
</evidence>
<keyword evidence="3 6" id="KW-0479">Metal-binding</keyword>
<keyword evidence="2 6" id="KW-0349">Heme</keyword>
<organism evidence="9 10">
    <name type="scientific">Tepidimonas fonticaldi</name>
    <dbReference type="NCBI Taxonomy" id="1101373"/>
    <lineage>
        <taxon>Bacteria</taxon>
        <taxon>Pseudomonadati</taxon>
        <taxon>Pseudomonadota</taxon>
        <taxon>Betaproteobacteria</taxon>
        <taxon>Burkholderiales</taxon>
        <taxon>Tepidimonas</taxon>
    </lineage>
</organism>
<evidence type="ECO:0000256" key="5">
    <source>
        <dbReference type="ARBA" id="ARBA00023004"/>
    </source>
</evidence>
<dbReference type="GO" id="GO:0009055">
    <property type="term" value="F:electron transfer activity"/>
    <property type="evidence" value="ECO:0007669"/>
    <property type="project" value="InterPro"/>
</dbReference>
<evidence type="ECO:0000313" key="9">
    <source>
        <dbReference type="EMBL" id="TSE36655.1"/>
    </source>
</evidence>
<keyword evidence="4" id="KW-0249">Electron transport</keyword>
<reference evidence="9 10" key="1">
    <citation type="submission" date="2019-07" db="EMBL/GenBank/DDBJ databases">
        <title>Tepidimonas fonticaldi AT-A2 draft genome.</title>
        <authorList>
            <person name="Da Costa M.S."/>
            <person name="Froufe H.J.C."/>
            <person name="Egas C."/>
            <person name="Albuquerque L."/>
        </authorList>
    </citation>
    <scope>NUCLEOTIDE SEQUENCE [LARGE SCALE GENOMIC DNA]</scope>
    <source>
        <strain evidence="9 10">AT-A2</strain>
    </source>
</reference>
<evidence type="ECO:0000256" key="6">
    <source>
        <dbReference type="PROSITE-ProRule" id="PRU00433"/>
    </source>
</evidence>
<keyword evidence="5 6" id="KW-0408">Iron</keyword>
<name>A0A554XLF3_9BURK</name>
<dbReference type="AlphaFoldDB" id="A0A554XLF3"/>
<dbReference type="InterPro" id="IPR050597">
    <property type="entry name" value="Cytochrome_c_Oxidase_Subunit"/>
</dbReference>
<evidence type="ECO:0000256" key="7">
    <source>
        <dbReference type="SAM" id="SignalP"/>
    </source>
</evidence>
<feature type="chain" id="PRO_5021960244" evidence="7">
    <location>
        <begin position="22"/>
        <end position="100"/>
    </location>
</feature>
<comment type="caution">
    <text evidence="9">The sequence shown here is derived from an EMBL/GenBank/DDBJ whole genome shotgun (WGS) entry which is preliminary data.</text>
</comment>
<dbReference type="InterPro" id="IPR009056">
    <property type="entry name" value="Cyt_c-like_dom"/>
</dbReference>
<protein>
    <submittedName>
        <fullName evidence="9">Cytochrome subunit of sulfide dehydrogenase</fullName>
    </submittedName>
</protein>
<dbReference type="PANTHER" id="PTHR33751:SF9">
    <property type="entry name" value="CYTOCHROME C4"/>
    <property type="match status" value="1"/>
</dbReference>
<sequence>MKAYQHILAAGLLGAATLAQAQVDQVKVWAAACANCHGTNGHAQPGMEALAGKDKDEILQKLLDFKNGRKPATLMHQLAKGYTDDELRAISAYFAAQKKQ</sequence>
<evidence type="ECO:0000259" key="8">
    <source>
        <dbReference type="PROSITE" id="PS51007"/>
    </source>
</evidence>
<evidence type="ECO:0000256" key="1">
    <source>
        <dbReference type="ARBA" id="ARBA00022448"/>
    </source>
</evidence>
<evidence type="ECO:0000256" key="4">
    <source>
        <dbReference type="ARBA" id="ARBA00022982"/>
    </source>
</evidence>
<dbReference type="SUPFAM" id="SSF46626">
    <property type="entry name" value="Cytochrome c"/>
    <property type="match status" value="1"/>
</dbReference>
<dbReference type="Proteomes" id="UP000316388">
    <property type="component" value="Unassembled WGS sequence"/>
</dbReference>
<accession>A0A554XLF3</accession>
<dbReference type="Gene3D" id="1.10.760.10">
    <property type="entry name" value="Cytochrome c-like domain"/>
    <property type="match status" value="1"/>
</dbReference>
<dbReference type="Pfam" id="PF13442">
    <property type="entry name" value="Cytochrome_CBB3"/>
    <property type="match status" value="1"/>
</dbReference>
<dbReference type="RefSeq" id="WP_143969235.1">
    <property type="nucleotide sequence ID" value="NZ_VJOO01000017.1"/>
</dbReference>
<keyword evidence="7" id="KW-0732">Signal</keyword>
<dbReference type="GO" id="GO:0046872">
    <property type="term" value="F:metal ion binding"/>
    <property type="evidence" value="ECO:0007669"/>
    <property type="project" value="UniProtKB-KW"/>
</dbReference>
<dbReference type="PROSITE" id="PS51007">
    <property type="entry name" value="CYTC"/>
    <property type="match status" value="1"/>
</dbReference>
<dbReference type="InterPro" id="IPR036909">
    <property type="entry name" value="Cyt_c-like_dom_sf"/>
</dbReference>
<dbReference type="PANTHER" id="PTHR33751">
    <property type="entry name" value="CBB3-TYPE CYTOCHROME C OXIDASE SUBUNIT FIXP"/>
    <property type="match status" value="1"/>
</dbReference>
<dbReference type="EMBL" id="VJOO01000017">
    <property type="protein sequence ID" value="TSE36655.1"/>
    <property type="molecule type" value="Genomic_DNA"/>
</dbReference>
<proteinExistence type="predicted"/>
<dbReference type="GO" id="GO:0020037">
    <property type="term" value="F:heme binding"/>
    <property type="evidence" value="ECO:0007669"/>
    <property type="project" value="InterPro"/>
</dbReference>
<evidence type="ECO:0000313" key="10">
    <source>
        <dbReference type="Proteomes" id="UP000316388"/>
    </source>
</evidence>
<feature type="domain" description="Cytochrome c" evidence="8">
    <location>
        <begin position="9"/>
        <end position="98"/>
    </location>
</feature>
<feature type="signal peptide" evidence="7">
    <location>
        <begin position="1"/>
        <end position="21"/>
    </location>
</feature>